<accession>A0ABM1JZ79</accession>
<protein>
    <submittedName>
        <fullName evidence="2">TLD domain-containing protein 1</fullName>
    </submittedName>
</protein>
<reference evidence="2" key="1">
    <citation type="submission" date="2025-08" db="UniProtKB">
        <authorList>
            <consortium name="RefSeq"/>
        </authorList>
    </citation>
    <scope>IDENTIFICATION</scope>
</reference>
<dbReference type="GeneID" id="107110494"/>
<evidence type="ECO:0000313" key="1">
    <source>
        <dbReference type="Proteomes" id="UP000694871"/>
    </source>
</evidence>
<evidence type="ECO:0000313" key="2">
    <source>
        <dbReference type="RefSeq" id="XP_015266766.1"/>
    </source>
</evidence>
<keyword evidence="1" id="KW-1185">Reference proteome</keyword>
<sequence length="128" mass="14316">MFKAYIKEALPESMTVRLFDGMKSVQVSEKPSGPSDQVEKEQFLVFMAALTKGYAEEKSDIIMRMISKAYRTVKGSQILEFAEDLVGSLVHVLKYRKELKGWSLQNTRDPAAGIKALASQLVSELKLA</sequence>
<dbReference type="Proteomes" id="UP000694871">
    <property type="component" value="Unplaced"/>
</dbReference>
<organism evidence="1 2">
    <name type="scientific">Gekko japonicus</name>
    <name type="common">Schlegel's Japanese gecko</name>
    <dbReference type="NCBI Taxonomy" id="146911"/>
    <lineage>
        <taxon>Eukaryota</taxon>
        <taxon>Metazoa</taxon>
        <taxon>Chordata</taxon>
        <taxon>Craniata</taxon>
        <taxon>Vertebrata</taxon>
        <taxon>Euteleostomi</taxon>
        <taxon>Lepidosauria</taxon>
        <taxon>Squamata</taxon>
        <taxon>Bifurcata</taxon>
        <taxon>Gekkota</taxon>
        <taxon>Gekkonidae</taxon>
        <taxon>Gekkoninae</taxon>
        <taxon>Gekko</taxon>
    </lineage>
</organism>
<feature type="non-terminal residue" evidence="2">
    <location>
        <position position="128"/>
    </location>
</feature>
<proteinExistence type="predicted"/>
<gene>
    <name evidence="2" type="primary">TLDC1</name>
</gene>
<dbReference type="RefSeq" id="XP_015266766.1">
    <property type="nucleotide sequence ID" value="XM_015411280.1"/>
</dbReference>
<name>A0ABM1JZ79_GEKJA</name>